<accession>A0AA36C639</accession>
<gene>
    <name evidence="2" type="ORF">MSPICULIGERA_LOCUS1536</name>
</gene>
<dbReference type="AlphaFoldDB" id="A0AA36C639"/>
<feature type="region of interest" description="Disordered" evidence="1">
    <location>
        <begin position="183"/>
        <end position="207"/>
    </location>
</feature>
<feature type="compositionally biased region" description="Polar residues" evidence="1">
    <location>
        <begin position="17"/>
        <end position="29"/>
    </location>
</feature>
<reference evidence="2" key="1">
    <citation type="submission" date="2023-06" db="EMBL/GenBank/DDBJ databases">
        <authorList>
            <person name="Delattre M."/>
        </authorList>
    </citation>
    <scope>NUCLEOTIDE SEQUENCE</scope>
    <source>
        <strain evidence="2">AF72</strain>
    </source>
</reference>
<dbReference type="GO" id="GO:0005654">
    <property type="term" value="C:nucleoplasm"/>
    <property type="evidence" value="ECO:0007669"/>
    <property type="project" value="TreeGrafter"/>
</dbReference>
<dbReference type="GO" id="GO:0000724">
    <property type="term" value="P:double-strand break repair via homologous recombination"/>
    <property type="evidence" value="ECO:0007669"/>
    <property type="project" value="TreeGrafter"/>
</dbReference>
<dbReference type="EMBL" id="CATQJA010000443">
    <property type="protein sequence ID" value="CAJ0560386.1"/>
    <property type="molecule type" value="Genomic_DNA"/>
</dbReference>
<dbReference type="Proteomes" id="UP001177023">
    <property type="component" value="Unassembled WGS sequence"/>
</dbReference>
<dbReference type="GO" id="GO:0000712">
    <property type="term" value="P:resolution of meiotic recombination intermediates"/>
    <property type="evidence" value="ECO:0007669"/>
    <property type="project" value="TreeGrafter"/>
</dbReference>
<organism evidence="2 3">
    <name type="scientific">Mesorhabditis spiculigera</name>
    <dbReference type="NCBI Taxonomy" id="96644"/>
    <lineage>
        <taxon>Eukaryota</taxon>
        <taxon>Metazoa</taxon>
        <taxon>Ecdysozoa</taxon>
        <taxon>Nematoda</taxon>
        <taxon>Chromadorea</taxon>
        <taxon>Rhabditida</taxon>
        <taxon>Rhabditina</taxon>
        <taxon>Rhabditomorpha</taxon>
        <taxon>Rhabditoidea</taxon>
        <taxon>Rhabditidae</taxon>
        <taxon>Mesorhabditinae</taxon>
        <taxon>Mesorhabditis</taxon>
    </lineage>
</organism>
<dbReference type="GO" id="GO:0005737">
    <property type="term" value="C:cytoplasm"/>
    <property type="evidence" value="ECO:0007669"/>
    <property type="project" value="TreeGrafter"/>
</dbReference>
<proteinExistence type="predicted"/>
<dbReference type="Pfam" id="PF22945">
    <property type="entry name" value="LEM-3_GIY-YIG"/>
    <property type="match status" value="1"/>
</dbReference>
<feature type="compositionally biased region" description="Polar residues" evidence="1">
    <location>
        <begin position="103"/>
        <end position="115"/>
    </location>
</feature>
<feature type="non-terminal residue" evidence="2">
    <location>
        <position position="527"/>
    </location>
</feature>
<evidence type="ECO:0000313" key="2">
    <source>
        <dbReference type="EMBL" id="CAJ0560386.1"/>
    </source>
</evidence>
<feature type="compositionally biased region" description="Polar residues" evidence="1">
    <location>
        <begin position="122"/>
        <end position="143"/>
    </location>
</feature>
<name>A0AA36C639_9BILA</name>
<evidence type="ECO:0000313" key="3">
    <source>
        <dbReference type="Proteomes" id="UP001177023"/>
    </source>
</evidence>
<comment type="caution">
    <text evidence="2">The sequence shown here is derived from an EMBL/GenBank/DDBJ whole genome shotgun (WGS) entry which is preliminary data.</text>
</comment>
<dbReference type="InterPro" id="IPR034998">
    <property type="entry name" value="ANKLE1"/>
</dbReference>
<feature type="region of interest" description="Disordered" evidence="1">
    <location>
        <begin position="17"/>
        <end position="44"/>
    </location>
</feature>
<dbReference type="PANTHER" id="PTHR46427">
    <property type="entry name" value="ANKYRIN REPEAT AND LEM DOMAIN-CONTAINING PROTEIN 1"/>
    <property type="match status" value="1"/>
</dbReference>
<dbReference type="GO" id="GO:0004520">
    <property type="term" value="F:DNA endonuclease activity"/>
    <property type="evidence" value="ECO:0007669"/>
    <property type="project" value="TreeGrafter"/>
</dbReference>
<keyword evidence="3" id="KW-1185">Reference proteome</keyword>
<sequence>MFTTYFKALTDTLLGGQSTENANRTQHSETSTSRLSDDSTRSLTRRTVSAADLTIRMKRASPQAIETEKPNKTPRRSLPINASVLSTAFQATPKLAATRIPVNQQTSKMPRTKSASALRPQPENSVFNMTPEPNSSLLNSTKGSRIGLPLASSTPKSDKGSRSLTRQSACDWSFQSTPVFGHTTKTSETMKTPAPAKTSIQWHDTPPVTPEFSVIPEVLPEQENQPDTVEKFNERRVHRYSNRPAFTDVEAKETLLWLEGLKQNDPTKLRTVIEELGLEPKTWGRRLQNKDTQKKLWKIRLRELLVGEKYSKSLEEFIQGNRFIEDQGEKIDDKYFRSVMKAGGCIRFYNYILVDSTELPKNQTISEISLEEFVNAVFYVGKGTDNRAIQHLRDAVHFDGPKNVTDGKLSNASKLWHINNIWDNKGAVYVLRVFNEAPENISHLREEAMITAFNVKNLTNDVRGHQLRGQLRGYTDEMLAIHGTFLIIRAHKVFCNNLPPPIRRQNLLDMIPMTMGDVPLKFMDAKI</sequence>
<dbReference type="PANTHER" id="PTHR46427:SF1">
    <property type="entry name" value="ANKYRIN REPEAT AND LEM DOMAIN-CONTAINING PROTEIN 1"/>
    <property type="match status" value="1"/>
</dbReference>
<evidence type="ECO:0000256" key="1">
    <source>
        <dbReference type="SAM" id="MobiDB-lite"/>
    </source>
</evidence>
<protein>
    <submittedName>
        <fullName evidence="2">Uncharacterized protein</fullName>
    </submittedName>
</protein>
<feature type="region of interest" description="Disordered" evidence="1">
    <location>
        <begin position="103"/>
        <end position="168"/>
    </location>
</feature>